<proteinExistence type="predicted"/>
<dbReference type="EMBL" id="BK059104">
    <property type="protein sequence ID" value="DAE30428.1"/>
    <property type="molecule type" value="Genomic_DNA"/>
</dbReference>
<organism evidence="1">
    <name type="scientific">virus sp. ctiha2</name>
    <dbReference type="NCBI Taxonomy" id="2827299"/>
    <lineage>
        <taxon>Viruses</taxon>
    </lineage>
</organism>
<sequence length="75" mass="8774">MLDITNLYAYRIEELAVGIVKAESYEDAREKVKVAYLKHNDCFDSERDFIELKEIAENDSWFSDNPDVVEVDELI</sequence>
<evidence type="ECO:0000313" key="1">
    <source>
        <dbReference type="EMBL" id="DAE30428.1"/>
    </source>
</evidence>
<protein>
    <submittedName>
        <fullName evidence="1">Uncharacterized protein</fullName>
    </submittedName>
</protein>
<accession>A0A8S5RHJ1</accession>
<reference evidence="1" key="1">
    <citation type="journal article" date="2021" name="Proc. Natl. Acad. Sci. U.S.A.">
        <title>A Catalog of Tens of Thousands of Viruses from Human Metagenomes Reveals Hidden Associations with Chronic Diseases.</title>
        <authorList>
            <person name="Tisza M.J."/>
            <person name="Buck C.B."/>
        </authorList>
    </citation>
    <scope>NUCLEOTIDE SEQUENCE</scope>
    <source>
        <strain evidence="1">Ctiha2</strain>
    </source>
</reference>
<name>A0A8S5RHJ1_9VIRU</name>